<dbReference type="Pfam" id="PF00078">
    <property type="entry name" value="RVT_1"/>
    <property type="match status" value="1"/>
</dbReference>
<keyword evidence="10" id="KW-1133">Transmembrane helix</keyword>
<keyword evidence="6 12" id="KW-0695">RNA-directed DNA polymerase</keyword>
<dbReference type="Proteomes" id="UP000315724">
    <property type="component" value="Chromosome"/>
</dbReference>
<evidence type="ECO:0000256" key="2">
    <source>
        <dbReference type="ARBA" id="ARBA00022679"/>
    </source>
</evidence>
<organism evidence="12 13">
    <name type="scientific">Thalassoglobus polymorphus</name>
    <dbReference type="NCBI Taxonomy" id="2527994"/>
    <lineage>
        <taxon>Bacteria</taxon>
        <taxon>Pseudomonadati</taxon>
        <taxon>Planctomycetota</taxon>
        <taxon>Planctomycetia</taxon>
        <taxon>Planctomycetales</taxon>
        <taxon>Planctomycetaceae</taxon>
        <taxon>Thalassoglobus</taxon>
    </lineage>
</organism>
<evidence type="ECO:0000256" key="6">
    <source>
        <dbReference type="ARBA" id="ARBA00022918"/>
    </source>
</evidence>
<dbReference type="PANTHER" id="PTHR34047:SF7">
    <property type="entry name" value="RNA-DIRECTED DNA POLYMERASE"/>
    <property type="match status" value="1"/>
</dbReference>
<evidence type="ECO:0000256" key="3">
    <source>
        <dbReference type="ARBA" id="ARBA00022695"/>
    </source>
</evidence>
<keyword evidence="2" id="KW-0808">Transferase</keyword>
<evidence type="ECO:0000313" key="12">
    <source>
        <dbReference type="EMBL" id="QDT35047.1"/>
    </source>
</evidence>
<dbReference type="AlphaFoldDB" id="A0A517QU23"/>
<dbReference type="GO" id="GO:0003964">
    <property type="term" value="F:RNA-directed DNA polymerase activity"/>
    <property type="evidence" value="ECO:0007669"/>
    <property type="project" value="UniProtKB-KW"/>
</dbReference>
<keyword evidence="7" id="KW-0051">Antiviral defense</keyword>
<dbReference type="GO" id="GO:0046872">
    <property type="term" value="F:metal ion binding"/>
    <property type="evidence" value="ECO:0007669"/>
    <property type="project" value="UniProtKB-KW"/>
</dbReference>
<evidence type="ECO:0000256" key="10">
    <source>
        <dbReference type="SAM" id="Phobius"/>
    </source>
</evidence>
<dbReference type="EC" id="2.7.7.49" evidence="1"/>
<dbReference type="PANTHER" id="PTHR34047">
    <property type="entry name" value="NUCLEAR INTRON MATURASE 1, MITOCHONDRIAL-RELATED"/>
    <property type="match status" value="1"/>
</dbReference>
<reference evidence="12 13" key="1">
    <citation type="submission" date="2019-02" db="EMBL/GenBank/DDBJ databases">
        <title>Deep-cultivation of Planctomycetes and their phenomic and genomic characterization uncovers novel biology.</title>
        <authorList>
            <person name="Wiegand S."/>
            <person name="Jogler M."/>
            <person name="Boedeker C."/>
            <person name="Pinto D."/>
            <person name="Vollmers J."/>
            <person name="Rivas-Marin E."/>
            <person name="Kohn T."/>
            <person name="Peeters S.H."/>
            <person name="Heuer A."/>
            <person name="Rast P."/>
            <person name="Oberbeckmann S."/>
            <person name="Bunk B."/>
            <person name="Jeske O."/>
            <person name="Meyerdierks A."/>
            <person name="Storesund J.E."/>
            <person name="Kallscheuer N."/>
            <person name="Luecker S."/>
            <person name="Lage O.M."/>
            <person name="Pohl T."/>
            <person name="Merkel B.J."/>
            <person name="Hornburger P."/>
            <person name="Mueller R.-W."/>
            <person name="Bruemmer F."/>
            <person name="Labrenz M."/>
            <person name="Spormann A.M."/>
            <person name="Op den Camp H."/>
            <person name="Overmann J."/>
            <person name="Amann R."/>
            <person name="Jetten M.S.M."/>
            <person name="Mascher T."/>
            <person name="Medema M.H."/>
            <person name="Devos D.P."/>
            <person name="Kaster A.-K."/>
            <person name="Ovreas L."/>
            <person name="Rohde M."/>
            <person name="Galperin M.Y."/>
            <person name="Jogler C."/>
        </authorList>
    </citation>
    <scope>NUCLEOTIDE SEQUENCE [LARGE SCALE GENOMIC DNA]</scope>
    <source>
        <strain evidence="12 13">Mal48</strain>
    </source>
</reference>
<name>A0A517QU23_9PLAN</name>
<dbReference type="InterPro" id="IPR000477">
    <property type="entry name" value="RT_dom"/>
</dbReference>
<feature type="transmembrane region" description="Helical" evidence="10">
    <location>
        <begin position="7"/>
        <end position="28"/>
    </location>
</feature>
<evidence type="ECO:0000256" key="5">
    <source>
        <dbReference type="ARBA" id="ARBA00022842"/>
    </source>
</evidence>
<keyword evidence="13" id="KW-1185">Reference proteome</keyword>
<dbReference type="KEGG" id="tpol:Mal48_43210"/>
<dbReference type="GO" id="GO:0003723">
    <property type="term" value="F:RNA binding"/>
    <property type="evidence" value="ECO:0007669"/>
    <property type="project" value="InterPro"/>
</dbReference>
<dbReference type="PROSITE" id="PS50878">
    <property type="entry name" value="RT_POL"/>
    <property type="match status" value="1"/>
</dbReference>
<evidence type="ECO:0000256" key="7">
    <source>
        <dbReference type="ARBA" id="ARBA00023118"/>
    </source>
</evidence>
<keyword evidence="3" id="KW-0548">Nucleotidyltransferase</keyword>
<accession>A0A517QU23</accession>
<keyword evidence="10" id="KW-0472">Membrane</keyword>
<comment type="catalytic activity">
    <reaction evidence="9">
        <text>DNA(n) + a 2'-deoxyribonucleoside 5'-triphosphate = DNA(n+1) + diphosphate</text>
        <dbReference type="Rhea" id="RHEA:22508"/>
        <dbReference type="Rhea" id="RHEA-COMP:17339"/>
        <dbReference type="Rhea" id="RHEA-COMP:17340"/>
        <dbReference type="ChEBI" id="CHEBI:33019"/>
        <dbReference type="ChEBI" id="CHEBI:61560"/>
        <dbReference type="ChEBI" id="CHEBI:173112"/>
        <dbReference type="EC" id="2.7.7.49"/>
    </reaction>
</comment>
<dbReference type="SUPFAM" id="SSF56672">
    <property type="entry name" value="DNA/RNA polymerases"/>
    <property type="match status" value="1"/>
</dbReference>
<dbReference type="OrthoDB" id="9788687at2"/>
<dbReference type="CDD" id="cd03487">
    <property type="entry name" value="RT_Bac_retron_II"/>
    <property type="match status" value="1"/>
</dbReference>
<dbReference type="GO" id="GO:0051607">
    <property type="term" value="P:defense response to virus"/>
    <property type="evidence" value="ECO:0007669"/>
    <property type="project" value="UniProtKB-KW"/>
</dbReference>
<dbReference type="RefSeq" id="WP_145203965.1">
    <property type="nucleotide sequence ID" value="NZ_CP036267.1"/>
</dbReference>
<dbReference type="PRINTS" id="PR00866">
    <property type="entry name" value="RNADNAPOLMS"/>
</dbReference>
<feature type="domain" description="Reverse transcriptase" evidence="11">
    <location>
        <begin position="87"/>
        <end position="301"/>
    </location>
</feature>
<dbReference type="InterPro" id="IPR000123">
    <property type="entry name" value="Reverse_transcriptase_msDNA"/>
</dbReference>
<dbReference type="EMBL" id="CP036267">
    <property type="protein sequence ID" value="QDT35047.1"/>
    <property type="molecule type" value="Genomic_DNA"/>
</dbReference>
<dbReference type="InterPro" id="IPR043502">
    <property type="entry name" value="DNA/RNA_pol_sf"/>
</dbReference>
<evidence type="ECO:0000256" key="1">
    <source>
        <dbReference type="ARBA" id="ARBA00012493"/>
    </source>
</evidence>
<comment type="similarity">
    <text evidence="8">Belongs to the bacterial reverse transcriptase family.</text>
</comment>
<proteinExistence type="inferred from homology"/>
<keyword evidence="10" id="KW-0812">Transmembrane</keyword>
<evidence type="ECO:0000256" key="4">
    <source>
        <dbReference type="ARBA" id="ARBA00022723"/>
    </source>
</evidence>
<protein>
    <recommendedName>
        <fullName evidence="1">RNA-directed DNA polymerase</fullName>
        <ecNumber evidence="1">2.7.7.49</ecNumber>
    </recommendedName>
</protein>
<evidence type="ECO:0000259" key="11">
    <source>
        <dbReference type="PROSITE" id="PS50878"/>
    </source>
</evidence>
<keyword evidence="5" id="KW-0460">Magnesium</keyword>
<sequence length="351" mass="40178">MPAKATFQMATGCCLSAATAVVTFFWLLNSDSQISFAIMSVLLVAICATMLFGWWTAFLQLTSKHPWHWIRTKFGWGFEIEELANRLGYSVNELTEHQPQYVSAFIPKRSGGTRELRIPDKKTAEIQKRILQRLLSKLRSHPSACGFETGKSIVHNALPHVGKAVVIKLDVIDFFSSTTASRVEAYFCRIGWNRKSAKLLTKLTCDQDALPQGAATSPRLSNLVNYLLDEQLVRCATKYRGEYSRYADDITYSFRKDSPKRMRGIIQRTRHLLNRSGYQLNTEKQRILRQHQRQTVTGLNVNTKVSLSRKLRRELRAARHRLENGKESTWTAEQLQGWAALEHMIQEQTKS</sequence>
<dbReference type="InterPro" id="IPR051083">
    <property type="entry name" value="GrpII_Intron_Splice-Mob/Def"/>
</dbReference>
<gene>
    <name evidence="12" type="ORF">Mal48_43210</name>
</gene>
<keyword evidence="4" id="KW-0479">Metal-binding</keyword>
<evidence type="ECO:0000256" key="9">
    <source>
        <dbReference type="ARBA" id="ARBA00048173"/>
    </source>
</evidence>
<feature type="transmembrane region" description="Helical" evidence="10">
    <location>
        <begin position="34"/>
        <end position="55"/>
    </location>
</feature>
<evidence type="ECO:0000256" key="8">
    <source>
        <dbReference type="ARBA" id="ARBA00034120"/>
    </source>
</evidence>
<evidence type="ECO:0000313" key="13">
    <source>
        <dbReference type="Proteomes" id="UP000315724"/>
    </source>
</evidence>